<dbReference type="PROSITE" id="PS00395">
    <property type="entry name" value="ALANINE_RACEMASE"/>
    <property type="match status" value="1"/>
</dbReference>
<evidence type="ECO:0000256" key="4">
    <source>
        <dbReference type="ARBA" id="ARBA00023235"/>
    </source>
</evidence>
<dbReference type="GO" id="GO:0008784">
    <property type="term" value="F:alanine racemase activity"/>
    <property type="evidence" value="ECO:0007669"/>
    <property type="project" value="UniProtKB-UniRule"/>
</dbReference>
<evidence type="ECO:0000256" key="6">
    <source>
        <dbReference type="PIRSR" id="PIRSR600821-50"/>
    </source>
</evidence>
<dbReference type="UniPathway" id="UPA00042">
    <property type="reaction ID" value="UER00497"/>
</dbReference>
<protein>
    <recommendedName>
        <fullName evidence="5">Alanine racemase</fullName>
        <ecNumber evidence="5">5.1.1.1</ecNumber>
    </recommendedName>
</protein>
<evidence type="ECO:0000256" key="2">
    <source>
        <dbReference type="ARBA" id="ARBA00001933"/>
    </source>
</evidence>
<dbReference type="InterPro" id="IPR001608">
    <property type="entry name" value="Ala_racemase_N"/>
</dbReference>
<evidence type="ECO:0000313" key="10">
    <source>
        <dbReference type="Proteomes" id="UP000295188"/>
    </source>
</evidence>
<dbReference type="FunFam" id="3.20.20.10:FF:000002">
    <property type="entry name" value="Alanine racemase"/>
    <property type="match status" value="1"/>
</dbReference>
<dbReference type="PANTHER" id="PTHR30511:SF0">
    <property type="entry name" value="ALANINE RACEMASE, CATABOLIC-RELATED"/>
    <property type="match status" value="1"/>
</dbReference>
<gene>
    <name evidence="9" type="ORF">EDC37_12811</name>
</gene>
<dbReference type="RefSeq" id="WP_243642192.1">
    <property type="nucleotide sequence ID" value="NZ_SMAA01000028.1"/>
</dbReference>
<dbReference type="HAMAP" id="MF_01201">
    <property type="entry name" value="Ala_racemase"/>
    <property type="match status" value="1"/>
</dbReference>
<dbReference type="Pfam" id="PF00842">
    <property type="entry name" value="Ala_racemase_C"/>
    <property type="match status" value="1"/>
</dbReference>
<feature type="active site" description="Proton acceptor; specific for L-alanine" evidence="5">
    <location>
        <position position="269"/>
    </location>
</feature>
<comment type="caution">
    <text evidence="9">The sequence shown here is derived from an EMBL/GenBank/DDBJ whole genome shotgun (WGS) entry which is preliminary data.</text>
</comment>
<keyword evidence="4 5" id="KW-0413">Isomerase</keyword>
<proteinExistence type="inferred from homology"/>
<dbReference type="PRINTS" id="PR00992">
    <property type="entry name" value="ALARACEMASE"/>
</dbReference>
<dbReference type="PANTHER" id="PTHR30511">
    <property type="entry name" value="ALANINE RACEMASE"/>
    <property type="match status" value="1"/>
</dbReference>
<reference evidence="9 10" key="1">
    <citation type="submission" date="2019-03" db="EMBL/GenBank/DDBJ databases">
        <title>Genomic Encyclopedia of Type Strains, Phase IV (KMG-IV): sequencing the most valuable type-strain genomes for metagenomic binning, comparative biology and taxonomic classification.</title>
        <authorList>
            <person name="Goeker M."/>
        </authorList>
    </citation>
    <scope>NUCLEOTIDE SEQUENCE [LARGE SCALE GENOMIC DNA]</scope>
    <source>
        <strain evidence="9 10">DSM 20467</strain>
    </source>
</reference>
<dbReference type="Gene3D" id="3.20.20.10">
    <property type="entry name" value="Alanine racemase"/>
    <property type="match status" value="1"/>
</dbReference>
<comment type="function">
    <text evidence="5">Catalyzes the interconversion of L-alanine and D-alanine. May also act on other amino acids.</text>
</comment>
<evidence type="ECO:0000313" key="9">
    <source>
        <dbReference type="EMBL" id="TCS75758.1"/>
    </source>
</evidence>
<comment type="pathway">
    <text evidence="5">Amino-acid biosynthesis; D-alanine biosynthesis; D-alanine from L-alanine: step 1/1.</text>
</comment>
<evidence type="ECO:0000256" key="5">
    <source>
        <dbReference type="HAMAP-Rule" id="MF_01201"/>
    </source>
</evidence>
<evidence type="ECO:0000256" key="7">
    <source>
        <dbReference type="PIRSR" id="PIRSR600821-52"/>
    </source>
</evidence>
<evidence type="ECO:0000259" key="8">
    <source>
        <dbReference type="SMART" id="SM01005"/>
    </source>
</evidence>
<feature type="binding site" evidence="5 7">
    <location>
        <position position="138"/>
    </location>
    <ligand>
        <name>substrate</name>
    </ligand>
</feature>
<comment type="cofactor">
    <cofactor evidence="2 5 6">
        <name>pyridoxal 5'-phosphate</name>
        <dbReference type="ChEBI" id="CHEBI:597326"/>
    </cofactor>
</comment>
<dbReference type="GO" id="GO:0030170">
    <property type="term" value="F:pyridoxal phosphate binding"/>
    <property type="evidence" value="ECO:0007669"/>
    <property type="project" value="UniProtKB-UniRule"/>
</dbReference>
<dbReference type="GO" id="GO:0009252">
    <property type="term" value="P:peptidoglycan biosynthetic process"/>
    <property type="evidence" value="ECO:0007669"/>
    <property type="project" value="TreeGrafter"/>
</dbReference>
<dbReference type="AlphaFoldDB" id="A0A4R3K1Q2"/>
<keyword evidence="3 5" id="KW-0663">Pyridoxal phosphate</keyword>
<dbReference type="NCBIfam" id="TIGR00492">
    <property type="entry name" value="alr"/>
    <property type="match status" value="1"/>
</dbReference>
<feature type="active site" description="Proton acceptor; specific for D-alanine" evidence="5">
    <location>
        <position position="40"/>
    </location>
</feature>
<feature type="modified residue" description="N6-(pyridoxal phosphate)lysine" evidence="5 6">
    <location>
        <position position="40"/>
    </location>
</feature>
<organism evidence="9 10">
    <name type="scientific">Pectinatus cerevisiiphilus</name>
    <dbReference type="NCBI Taxonomy" id="86956"/>
    <lineage>
        <taxon>Bacteria</taxon>
        <taxon>Bacillati</taxon>
        <taxon>Bacillota</taxon>
        <taxon>Negativicutes</taxon>
        <taxon>Selenomonadales</taxon>
        <taxon>Selenomonadaceae</taxon>
        <taxon>Pectinatus</taxon>
    </lineage>
</organism>
<dbReference type="CDD" id="cd00430">
    <property type="entry name" value="PLPDE_III_AR"/>
    <property type="match status" value="1"/>
</dbReference>
<dbReference type="GO" id="GO:0030632">
    <property type="term" value="P:D-alanine biosynthetic process"/>
    <property type="evidence" value="ECO:0007669"/>
    <property type="project" value="UniProtKB-UniRule"/>
</dbReference>
<dbReference type="SMART" id="SM01005">
    <property type="entry name" value="Ala_racemase_C"/>
    <property type="match status" value="1"/>
</dbReference>
<comment type="catalytic activity">
    <reaction evidence="1 5">
        <text>L-alanine = D-alanine</text>
        <dbReference type="Rhea" id="RHEA:20249"/>
        <dbReference type="ChEBI" id="CHEBI:57416"/>
        <dbReference type="ChEBI" id="CHEBI:57972"/>
        <dbReference type="EC" id="5.1.1.1"/>
    </reaction>
</comment>
<dbReference type="GO" id="GO:0005829">
    <property type="term" value="C:cytosol"/>
    <property type="evidence" value="ECO:0007669"/>
    <property type="project" value="TreeGrafter"/>
</dbReference>
<feature type="binding site" evidence="5 7">
    <location>
        <position position="317"/>
    </location>
    <ligand>
        <name>substrate</name>
    </ligand>
</feature>
<feature type="domain" description="Alanine racemase C-terminal" evidence="8">
    <location>
        <begin position="248"/>
        <end position="376"/>
    </location>
</feature>
<dbReference type="InterPro" id="IPR029066">
    <property type="entry name" value="PLP-binding_barrel"/>
</dbReference>
<dbReference type="Gene3D" id="2.40.37.10">
    <property type="entry name" value="Lyase, Ornithine Decarboxylase, Chain A, domain 1"/>
    <property type="match status" value="1"/>
</dbReference>
<dbReference type="SUPFAM" id="SSF51419">
    <property type="entry name" value="PLP-binding barrel"/>
    <property type="match status" value="1"/>
</dbReference>
<dbReference type="InterPro" id="IPR020622">
    <property type="entry name" value="Ala_racemase_pyridoxalP-BS"/>
</dbReference>
<evidence type="ECO:0000256" key="3">
    <source>
        <dbReference type="ARBA" id="ARBA00022898"/>
    </source>
</evidence>
<dbReference type="EMBL" id="SMAA01000028">
    <property type="protein sequence ID" value="TCS75758.1"/>
    <property type="molecule type" value="Genomic_DNA"/>
</dbReference>
<accession>A0A4R3K1Q2</accession>
<dbReference type="InterPro" id="IPR011079">
    <property type="entry name" value="Ala_racemase_C"/>
</dbReference>
<comment type="similarity">
    <text evidence="5">Belongs to the alanine racemase family.</text>
</comment>
<keyword evidence="10" id="KW-1185">Reference proteome</keyword>
<sequence length="389" mass="43590">MDIKKIRPAWVEVDLDVLAKNMQEIRRLTNKKAEITAVIKANAYGHGACAIAELLLQNGADRFAVAELDEAIELRRHNITAPILVLGPVFPEQAADAVLHNIDIPVFDYDTAKAFSTEAAKQHCNIRLHIKIDSGMGRIGYQPNEESIAEIKKISTLPNVIMEGIFTHFATADCLDKSFTHEQYRRFRYVCDRLAAENVHIHIHHCANSAAILELPQYHWDMVRAGIILYGLAPSDEVDITKTALKPAMSFKCRITHVKELQKGDSVSYGRKFIAKEKCSIATLPVGYADGYTRMLTGKAQVLIHGQRAAVVGNICMDQCMVDVSHIKNVQKGDTAVLFGTQDTASISTDDIARELGTINYEITCMMARRLPRVYLKNKKPIFYKNYLY</sequence>
<dbReference type="FunFam" id="2.40.37.10:FF:000006">
    <property type="entry name" value="Alanine racemase"/>
    <property type="match status" value="1"/>
</dbReference>
<dbReference type="EC" id="5.1.1.1" evidence="5"/>
<dbReference type="InterPro" id="IPR009006">
    <property type="entry name" value="Ala_racemase/Decarboxylase_C"/>
</dbReference>
<dbReference type="Proteomes" id="UP000295188">
    <property type="component" value="Unassembled WGS sequence"/>
</dbReference>
<dbReference type="InterPro" id="IPR000821">
    <property type="entry name" value="Ala_racemase"/>
</dbReference>
<evidence type="ECO:0000256" key="1">
    <source>
        <dbReference type="ARBA" id="ARBA00000316"/>
    </source>
</evidence>
<dbReference type="Pfam" id="PF01168">
    <property type="entry name" value="Ala_racemase_N"/>
    <property type="match status" value="1"/>
</dbReference>
<dbReference type="SUPFAM" id="SSF50621">
    <property type="entry name" value="Alanine racemase C-terminal domain-like"/>
    <property type="match status" value="1"/>
</dbReference>
<name>A0A4R3K1Q2_9FIRM</name>